<dbReference type="CDD" id="cd04056">
    <property type="entry name" value="Peptidases_S53"/>
    <property type="match status" value="1"/>
</dbReference>
<evidence type="ECO:0000256" key="2">
    <source>
        <dbReference type="ARBA" id="ARBA00022670"/>
    </source>
</evidence>
<keyword evidence="5" id="KW-0720">Serine protease</keyword>
<evidence type="ECO:0000256" key="8">
    <source>
        <dbReference type="SAM" id="MobiDB-lite"/>
    </source>
</evidence>
<dbReference type="SMART" id="SM00944">
    <property type="entry name" value="Pro-kuma_activ"/>
    <property type="match status" value="1"/>
</dbReference>
<gene>
    <name evidence="11" type="ORF">BKA23_2503</name>
</gene>
<evidence type="ECO:0000256" key="4">
    <source>
        <dbReference type="ARBA" id="ARBA00022801"/>
    </source>
</evidence>
<dbReference type="InterPro" id="IPR050819">
    <property type="entry name" value="Tripeptidyl-peptidase_I"/>
</dbReference>
<dbReference type="Proteomes" id="UP000318297">
    <property type="component" value="Unassembled WGS sequence"/>
</dbReference>
<sequence length="673" mass="68681">MRHSNTGRRTAATVAGAGCLTLAVAATLGAGTAHAATAGTNDKIAIATGTSPGAMRGADGFGNTPSNTPEAVSFVLNERNKAALEAQVERGAGHQLNVRQFATQYGQSDRTIRELTSYLSSFGIKTTVYADHVDIAATGTAGEFDKALATTQEEFHVPGQRARDGQAAVPAQTVHAPRTQPRLPRKVAGSVLAVLGLSNYSPYVSNAQHVPAASKSAGTSGSCETLTPGDGADCNLPSNFVQRYGLTNLEKSGVNGSGQTLGIVTLAALDPGAPQYFWSHIARVPSTGRTVSVQNIDGGPGAPSDASGSGETDLDVEQSGGVAPGANVIVYQAPNTDNGFADAFFSAASQNIAGSVSSSWGESETVVQSAVASGEETPAYEAAFDEAFLELAAQGQATFVSAGDSGAYDASGDLGSTNLSVDTPGDSPYVTSAGGTTLPWSGTVSSAKTGKTAAVSEPITRTWGWDYLWPAFAKVTGTSEAQAAVANIAGGGGGFSTVESQPSYQRGVPGTNSYRAVPFLTPTAVKTVGGIQEPTAWTFDAHPTVVTGRGNGRAEPDIAADADPFTGYQLYEPSASPALQAGWGGTSFVAPQLNGSAAVIDQAVGHRVGFWNPAVYGLATTFASPFKTINASGVSSSNMFFTGNPGTVYNPGSGLGSPDLGKLAADLRWLWRR</sequence>
<evidence type="ECO:0000256" key="5">
    <source>
        <dbReference type="ARBA" id="ARBA00022825"/>
    </source>
</evidence>
<feature type="chain" id="PRO_5021956829" evidence="9">
    <location>
        <begin position="36"/>
        <end position="673"/>
    </location>
</feature>
<dbReference type="SUPFAM" id="SSF54897">
    <property type="entry name" value="Protease propeptides/inhibitors"/>
    <property type="match status" value="1"/>
</dbReference>
<dbReference type="InterPro" id="IPR006311">
    <property type="entry name" value="TAT_signal"/>
</dbReference>
<dbReference type="InterPro" id="IPR036852">
    <property type="entry name" value="Peptidase_S8/S53_dom_sf"/>
</dbReference>
<dbReference type="GO" id="GO:0008240">
    <property type="term" value="F:tripeptidyl-peptidase activity"/>
    <property type="evidence" value="ECO:0007669"/>
    <property type="project" value="TreeGrafter"/>
</dbReference>
<proteinExistence type="predicted"/>
<dbReference type="PANTHER" id="PTHR14218:SF15">
    <property type="entry name" value="TRIPEPTIDYL-PEPTIDASE 1"/>
    <property type="match status" value="1"/>
</dbReference>
<comment type="cofactor">
    <cofactor evidence="1">
        <name>Ca(2+)</name>
        <dbReference type="ChEBI" id="CHEBI:29108"/>
    </cofactor>
</comment>
<comment type="caution">
    <text evidence="11">The sequence shown here is derived from an EMBL/GenBank/DDBJ whole genome shotgun (WGS) entry which is preliminary data.</text>
</comment>
<keyword evidence="7" id="KW-0865">Zymogen</keyword>
<dbReference type="InterPro" id="IPR015366">
    <property type="entry name" value="S53_propep"/>
</dbReference>
<feature type="signal peptide" evidence="9">
    <location>
        <begin position="1"/>
        <end position="35"/>
    </location>
</feature>
<dbReference type="InterPro" id="IPR030400">
    <property type="entry name" value="Sedolisin_dom"/>
</dbReference>
<dbReference type="PANTHER" id="PTHR14218">
    <property type="entry name" value="PROTEASE S8 TRIPEPTIDYL PEPTIDASE I CLN2"/>
    <property type="match status" value="1"/>
</dbReference>
<feature type="domain" description="Peptidase S53" evidence="10">
    <location>
        <begin position="234"/>
        <end position="670"/>
    </location>
</feature>
<dbReference type="GO" id="GO:0004252">
    <property type="term" value="F:serine-type endopeptidase activity"/>
    <property type="evidence" value="ECO:0007669"/>
    <property type="project" value="InterPro"/>
</dbReference>
<evidence type="ECO:0000256" key="7">
    <source>
        <dbReference type="ARBA" id="ARBA00023145"/>
    </source>
</evidence>
<dbReference type="EMBL" id="VIVQ01000002">
    <property type="protein sequence ID" value="TWE10151.1"/>
    <property type="molecule type" value="Genomic_DNA"/>
</dbReference>
<name>A0A561E3I3_9MICO</name>
<protein>
    <submittedName>
        <fullName evidence="11">Pro-kumamolisin-like protein</fullName>
    </submittedName>
</protein>
<reference evidence="11 12" key="1">
    <citation type="submission" date="2019-06" db="EMBL/GenBank/DDBJ databases">
        <title>Sequencing the genomes of 1000 actinobacteria strains.</title>
        <authorList>
            <person name="Klenk H.-P."/>
        </authorList>
    </citation>
    <scope>NUCLEOTIDE SEQUENCE [LARGE SCALE GENOMIC DNA]</scope>
    <source>
        <strain evidence="11 12">DSM 19560</strain>
    </source>
</reference>
<keyword evidence="9" id="KW-0732">Signal</keyword>
<keyword evidence="12" id="KW-1185">Reference proteome</keyword>
<dbReference type="GO" id="GO:0046872">
    <property type="term" value="F:metal ion binding"/>
    <property type="evidence" value="ECO:0007669"/>
    <property type="project" value="UniProtKB-KW"/>
</dbReference>
<keyword evidence="2" id="KW-0645">Protease</keyword>
<dbReference type="SUPFAM" id="SSF52743">
    <property type="entry name" value="Subtilisin-like"/>
    <property type="match status" value="1"/>
</dbReference>
<dbReference type="CDD" id="cd11377">
    <property type="entry name" value="Pro-peptidase_S53"/>
    <property type="match status" value="1"/>
</dbReference>
<dbReference type="Gene3D" id="3.40.50.200">
    <property type="entry name" value="Peptidase S8/S53 domain"/>
    <property type="match status" value="1"/>
</dbReference>
<dbReference type="OrthoDB" id="3480681at2"/>
<evidence type="ECO:0000256" key="6">
    <source>
        <dbReference type="ARBA" id="ARBA00022837"/>
    </source>
</evidence>
<keyword evidence="3" id="KW-0479">Metal-binding</keyword>
<evidence type="ECO:0000256" key="1">
    <source>
        <dbReference type="ARBA" id="ARBA00001913"/>
    </source>
</evidence>
<dbReference type="RefSeq" id="WP_145228901.1">
    <property type="nucleotide sequence ID" value="NZ_VIVQ01000002.1"/>
</dbReference>
<dbReference type="Pfam" id="PF09286">
    <property type="entry name" value="Pro-kuma_activ"/>
    <property type="match status" value="1"/>
</dbReference>
<keyword evidence="6" id="KW-0106">Calcium</keyword>
<dbReference type="PROSITE" id="PS51695">
    <property type="entry name" value="SEDOLISIN"/>
    <property type="match status" value="1"/>
</dbReference>
<accession>A0A561E3I3</accession>
<feature type="region of interest" description="Disordered" evidence="8">
    <location>
        <begin position="292"/>
        <end position="319"/>
    </location>
</feature>
<evidence type="ECO:0000256" key="3">
    <source>
        <dbReference type="ARBA" id="ARBA00022723"/>
    </source>
</evidence>
<organism evidence="11 12">
    <name type="scientific">Rudaeicoccus suwonensis</name>
    <dbReference type="NCBI Taxonomy" id="657409"/>
    <lineage>
        <taxon>Bacteria</taxon>
        <taxon>Bacillati</taxon>
        <taxon>Actinomycetota</taxon>
        <taxon>Actinomycetes</taxon>
        <taxon>Micrococcales</taxon>
        <taxon>Dermacoccaceae</taxon>
        <taxon>Rudaeicoccus</taxon>
    </lineage>
</organism>
<dbReference type="PROSITE" id="PS51318">
    <property type="entry name" value="TAT"/>
    <property type="match status" value="1"/>
</dbReference>
<evidence type="ECO:0000313" key="11">
    <source>
        <dbReference type="EMBL" id="TWE10151.1"/>
    </source>
</evidence>
<evidence type="ECO:0000259" key="10">
    <source>
        <dbReference type="PROSITE" id="PS51695"/>
    </source>
</evidence>
<evidence type="ECO:0000313" key="12">
    <source>
        <dbReference type="Proteomes" id="UP000318297"/>
    </source>
</evidence>
<keyword evidence="4" id="KW-0378">Hydrolase</keyword>
<dbReference type="GO" id="GO:0006508">
    <property type="term" value="P:proteolysis"/>
    <property type="evidence" value="ECO:0007669"/>
    <property type="project" value="UniProtKB-KW"/>
</dbReference>
<dbReference type="AlphaFoldDB" id="A0A561E3I3"/>
<evidence type="ECO:0000256" key="9">
    <source>
        <dbReference type="SAM" id="SignalP"/>
    </source>
</evidence>